<dbReference type="InterPro" id="IPR036390">
    <property type="entry name" value="WH_DNA-bd_sf"/>
</dbReference>
<evidence type="ECO:0000259" key="1">
    <source>
        <dbReference type="PROSITE" id="PS51118"/>
    </source>
</evidence>
<dbReference type="InterPro" id="IPR036388">
    <property type="entry name" value="WH-like_DNA-bd_sf"/>
</dbReference>
<dbReference type="Gene3D" id="1.10.10.10">
    <property type="entry name" value="Winged helix-like DNA-binding domain superfamily/Winged helix DNA-binding domain"/>
    <property type="match status" value="1"/>
</dbReference>
<dbReference type="SUPFAM" id="SSF46785">
    <property type="entry name" value="Winged helix' DNA-binding domain"/>
    <property type="match status" value="1"/>
</dbReference>
<gene>
    <name evidence="2" type="ORF">DCG58_01955</name>
</gene>
<evidence type="ECO:0000313" key="3">
    <source>
        <dbReference type="Proteomes" id="UP000259610"/>
    </source>
</evidence>
<feature type="non-terminal residue" evidence="2">
    <location>
        <position position="47"/>
    </location>
</feature>
<organism evidence="2 3">
    <name type="scientific">Hyphomonas adhaerens</name>
    <dbReference type="NCBI Taxonomy" id="81029"/>
    <lineage>
        <taxon>Bacteria</taxon>
        <taxon>Pseudomonadati</taxon>
        <taxon>Pseudomonadota</taxon>
        <taxon>Alphaproteobacteria</taxon>
        <taxon>Hyphomonadales</taxon>
        <taxon>Hyphomonadaceae</taxon>
        <taxon>Hyphomonas</taxon>
    </lineage>
</organism>
<name>A0A3B9GU59_9PROT</name>
<sequence length="47" mass="5477">MKWTELSDNWCPVARTLSVVGDRWTLLILRDCFLGLSRFEQFIESSG</sequence>
<evidence type="ECO:0000313" key="2">
    <source>
        <dbReference type="EMBL" id="HAE25898.1"/>
    </source>
</evidence>
<dbReference type="Proteomes" id="UP000259610">
    <property type="component" value="Unassembled WGS sequence"/>
</dbReference>
<reference evidence="2 3" key="1">
    <citation type="journal article" date="2018" name="Nat. Biotechnol.">
        <title>A standardized bacterial taxonomy based on genome phylogeny substantially revises the tree of life.</title>
        <authorList>
            <person name="Parks D.H."/>
            <person name="Chuvochina M."/>
            <person name="Waite D.W."/>
            <person name="Rinke C."/>
            <person name="Skarshewski A."/>
            <person name="Chaumeil P.A."/>
            <person name="Hugenholtz P."/>
        </authorList>
    </citation>
    <scope>NUCLEOTIDE SEQUENCE [LARGE SCALE GENOMIC DNA]</scope>
    <source>
        <strain evidence="2">UBA8733</strain>
    </source>
</reference>
<dbReference type="EMBL" id="DMAN01000043">
    <property type="protein sequence ID" value="HAE25898.1"/>
    <property type="molecule type" value="Genomic_DNA"/>
</dbReference>
<comment type="caution">
    <text evidence="2">The sequence shown here is derived from an EMBL/GenBank/DDBJ whole genome shotgun (WGS) entry which is preliminary data.</text>
</comment>
<dbReference type="AlphaFoldDB" id="A0A3B9GU59"/>
<proteinExistence type="predicted"/>
<feature type="domain" description="HTH hxlR-type" evidence="1">
    <location>
        <begin position="11"/>
        <end position="47"/>
    </location>
</feature>
<dbReference type="PROSITE" id="PS51118">
    <property type="entry name" value="HTH_HXLR"/>
    <property type="match status" value="1"/>
</dbReference>
<accession>A0A3B9GU59</accession>
<dbReference type="InterPro" id="IPR002577">
    <property type="entry name" value="HTH_HxlR"/>
</dbReference>
<protein>
    <submittedName>
        <fullName evidence="2">Transcriptional regulator</fullName>
    </submittedName>
</protein>